<proteinExistence type="predicted"/>
<protein>
    <submittedName>
        <fullName evidence="2">Uncharacterized protein</fullName>
    </submittedName>
</protein>
<feature type="region of interest" description="Disordered" evidence="1">
    <location>
        <begin position="13"/>
        <end position="120"/>
    </location>
</feature>
<name>A0AAV3QGK9_LITER</name>
<feature type="compositionally biased region" description="Basic and acidic residues" evidence="1">
    <location>
        <begin position="43"/>
        <end position="81"/>
    </location>
</feature>
<keyword evidence="3" id="KW-1185">Reference proteome</keyword>
<evidence type="ECO:0000256" key="1">
    <source>
        <dbReference type="SAM" id="MobiDB-lite"/>
    </source>
</evidence>
<dbReference type="Proteomes" id="UP001454036">
    <property type="component" value="Unassembled WGS sequence"/>
</dbReference>
<feature type="compositionally biased region" description="Basic and acidic residues" evidence="1">
    <location>
        <begin position="104"/>
        <end position="120"/>
    </location>
</feature>
<reference evidence="2 3" key="1">
    <citation type="submission" date="2024-01" db="EMBL/GenBank/DDBJ databases">
        <title>The complete chloroplast genome sequence of Lithospermum erythrorhizon: insights into the phylogenetic relationship among Boraginaceae species and the maternal lineages of purple gromwells.</title>
        <authorList>
            <person name="Okada T."/>
            <person name="Watanabe K."/>
        </authorList>
    </citation>
    <scope>NUCLEOTIDE SEQUENCE [LARGE SCALE GENOMIC DNA]</scope>
</reference>
<evidence type="ECO:0000313" key="3">
    <source>
        <dbReference type="Proteomes" id="UP001454036"/>
    </source>
</evidence>
<dbReference type="AlphaFoldDB" id="A0AAV3QGK9"/>
<gene>
    <name evidence="2" type="ORF">LIER_39204</name>
</gene>
<organism evidence="2 3">
    <name type="scientific">Lithospermum erythrorhizon</name>
    <name type="common">Purple gromwell</name>
    <name type="synonym">Lithospermum officinale var. erythrorhizon</name>
    <dbReference type="NCBI Taxonomy" id="34254"/>
    <lineage>
        <taxon>Eukaryota</taxon>
        <taxon>Viridiplantae</taxon>
        <taxon>Streptophyta</taxon>
        <taxon>Embryophyta</taxon>
        <taxon>Tracheophyta</taxon>
        <taxon>Spermatophyta</taxon>
        <taxon>Magnoliopsida</taxon>
        <taxon>eudicotyledons</taxon>
        <taxon>Gunneridae</taxon>
        <taxon>Pentapetalae</taxon>
        <taxon>asterids</taxon>
        <taxon>lamiids</taxon>
        <taxon>Boraginales</taxon>
        <taxon>Boraginaceae</taxon>
        <taxon>Boraginoideae</taxon>
        <taxon>Lithospermeae</taxon>
        <taxon>Lithospermum</taxon>
    </lineage>
</organism>
<dbReference type="EMBL" id="BAABME010020735">
    <property type="protein sequence ID" value="GAA0161292.1"/>
    <property type="molecule type" value="Genomic_DNA"/>
</dbReference>
<sequence>MPFFEPLAIVERRHVDETQDADVAGEKDQMVDIPIHQQQEADVTGKDAENDSPHADDVISTHSEALESRESGSSEGSKEGSGEESEEGSDSVDSSEEDNVNEEVVDRGRRGKGDRGGGRG</sequence>
<comment type="caution">
    <text evidence="2">The sequence shown here is derived from an EMBL/GenBank/DDBJ whole genome shotgun (WGS) entry which is preliminary data.</text>
</comment>
<accession>A0AAV3QGK9</accession>
<feature type="compositionally biased region" description="Acidic residues" evidence="1">
    <location>
        <begin position="82"/>
        <end position="103"/>
    </location>
</feature>
<evidence type="ECO:0000313" key="2">
    <source>
        <dbReference type="EMBL" id="GAA0161292.1"/>
    </source>
</evidence>